<evidence type="ECO:0000256" key="6">
    <source>
        <dbReference type="ARBA" id="ARBA00022989"/>
    </source>
</evidence>
<dbReference type="SUPFAM" id="SSF161098">
    <property type="entry name" value="MetI-like"/>
    <property type="match status" value="1"/>
</dbReference>
<gene>
    <name evidence="10" type="ORF">SD72_16305</name>
</gene>
<dbReference type="PROSITE" id="PS50928">
    <property type="entry name" value="ABC_TM1"/>
    <property type="match status" value="1"/>
</dbReference>
<evidence type="ECO:0000313" key="11">
    <source>
        <dbReference type="Proteomes" id="UP000032120"/>
    </source>
</evidence>
<evidence type="ECO:0000256" key="8">
    <source>
        <dbReference type="RuleBase" id="RU363032"/>
    </source>
</evidence>
<reference evidence="10 11" key="1">
    <citation type="submission" date="2015-01" db="EMBL/GenBank/DDBJ databases">
        <title>Draft genome sequence of Leucobacter komagatae strain VKM ST2845.</title>
        <authorList>
            <person name="Karlyshev A.V."/>
            <person name="Kudryashova E.B."/>
        </authorList>
    </citation>
    <scope>NUCLEOTIDE SEQUENCE [LARGE SCALE GENOMIC DNA]</scope>
    <source>
        <strain evidence="10 11">VKM ST2845</strain>
    </source>
</reference>
<comment type="similarity">
    <text evidence="8">Belongs to the binding-protein-dependent transport system permease family.</text>
</comment>
<keyword evidence="6 8" id="KW-1133">Transmembrane helix</keyword>
<name>A0A0D0IJR5_9MICO</name>
<evidence type="ECO:0000256" key="7">
    <source>
        <dbReference type="ARBA" id="ARBA00023136"/>
    </source>
</evidence>
<evidence type="ECO:0000259" key="9">
    <source>
        <dbReference type="PROSITE" id="PS50928"/>
    </source>
</evidence>
<dbReference type="InterPro" id="IPR035906">
    <property type="entry name" value="MetI-like_sf"/>
</dbReference>
<dbReference type="Pfam" id="PF00528">
    <property type="entry name" value="BPD_transp_1"/>
    <property type="match status" value="1"/>
</dbReference>
<feature type="transmembrane region" description="Helical" evidence="8">
    <location>
        <begin position="225"/>
        <end position="244"/>
    </location>
</feature>
<evidence type="ECO:0000256" key="4">
    <source>
        <dbReference type="ARBA" id="ARBA00022519"/>
    </source>
</evidence>
<feature type="domain" description="ABC transmembrane type-1" evidence="9">
    <location>
        <begin position="56"/>
        <end position="245"/>
    </location>
</feature>
<dbReference type="PANTHER" id="PTHR43357">
    <property type="entry name" value="INNER MEMBRANE ABC TRANSPORTER PERMEASE PROTEIN YDCV"/>
    <property type="match status" value="1"/>
</dbReference>
<feature type="transmembrane region" description="Helical" evidence="8">
    <location>
        <begin position="168"/>
        <end position="193"/>
    </location>
</feature>
<evidence type="ECO:0000256" key="2">
    <source>
        <dbReference type="ARBA" id="ARBA00022448"/>
    </source>
</evidence>
<sequence length="254" mass="26808">MFWTAVALIGLFAVAPLVVVAASAVTSTGYLVFPPQGFSLEWFAKAFDNSSFVGGLVTSLMLGIAATIICVVTGTLAAYAIVRMPNRFTAMLEQVFLSPLMLPAIVLGLGLMIVLSLSGWRGYFEGGLLAHVIVASPFVIRSVLAGLRQLDGRMIEAAQSLGAGPARTFFRVVLPSIAPSIVSGAIFAFVISFDEAVVTLLLVGPQFETLPVTIFTHVQYSNDPSVAAISTVIVLFCALLVGVMTKFTGGKDDR</sequence>
<dbReference type="GO" id="GO:0005886">
    <property type="term" value="C:plasma membrane"/>
    <property type="evidence" value="ECO:0007669"/>
    <property type="project" value="UniProtKB-SubCell"/>
</dbReference>
<dbReference type="InterPro" id="IPR000515">
    <property type="entry name" value="MetI-like"/>
</dbReference>
<feature type="transmembrane region" description="Helical" evidence="8">
    <location>
        <begin position="60"/>
        <end position="82"/>
    </location>
</feature>
<accession>A0A0D0IJR5</accession>
<evidence type="ECO:0000256" key="1">
    <source>
        <dbReference type="ARBA" id="ARBA00004429"/>
    </source>
</evidence>
<comment type="subcellular location">
    <subcellularLocation>
        <location evidence="1">Cell inner membrane</location>
        <topology evidence="1">Multi-pass membrane protein</topology>
    </subcellularLocation>
    <subcellularLocation>
        <location evidence="8">Cell membrane</location>
        <topology evidence="8">Multi-pass membrane protein</topology>
    </subcellularLocation>
</comment>
<keyword evidence="5 8" id="KW-0812">Transmembrane</keyword>
<keyword evidence="7 8" id="KW-0472">Membrane</keyword>
<feature type="transmembrane region" description="Helical" evidence="8">
    <location>
        <begin position="128"/>
        <end position="147"/>
    </location>
</feature>
<keyword evidence="11" id="KW-1185">Reference proteome</keyword>
<dbReference type="PANTHER" id="PTHR43357:SF4">
    <property type="entry name" value="INNER MEMBRANE ABC TRANSPORTER PERMEASE PROTEIN YDCV"/>
    <property type="match status" value="1"/>
</dbReference>
<evidence type="ECO:0000313" key="10">
    <source>
        <dbReference type="EMBL" id="KIP51292.1"/>
    </source>
</evidence>
<organism evidence="10 11">
    <name type="scientific">Leucobacter komagatae</name>
    <dbReference type="NCBI Taxonomy" id="55969"/>
    <lineage>
        <taxon>Bacteria</taxon>
        <taxon>Bacillati</taxon>
        <taxon>Actinomycetota</taxon>
        <taxon>Actinomycetes</taxon>
        <taxon>Micrococcales</taxon>
        <taxon>Microbacteriaceae</taxon>
        <taxon>Leucobacter</taxon>
    </lineage>
</organism>
<dbReference type="EMBL" id="JXSQ01000049">
    <property type="protein sequence ID" value="KIP51292.1"/>
    <property type="molecule type" value="Genomic_DNA"/>
</dbReference>
<proteinExistence type="inferred from homology"/>
<evidence type="ECO:0000256" key="5">
    <source>
        <dbReference type="ARBA" id="ARBA00022692"/>
    </source>
</evidence>
<keyword evidence="4" id="KW-0997">Cell inner membrane</keyword>
<dbReference type="GO" id="GO:0055085">
    <property type="term" value="P:transmembrane transport"/>
    <property type="evidence" value="ECO:0007669"/>
    <property type="project" value="InterPro"/>
</dbReference>
<feature type="transmembrane region" description="Helical" evidence="8">
    <location>
        <begin position="94"/>
        <end position="116"/>
    </location>
</feature>
<dbReference type="AlphaFoldDB" id="A0A0D0IJR5"/>
<dbReference type="Proteomes" id="UP000032120">
    <property type="component" value="Unassembled WGS sequence"/>
</dbReference>
<protein>
    <recommendedName>
        <fullName evidence="9">ABC transmembrane type-1 domain-containing protein</fullName>
    </recommendedName>
</protein>
<evidence type="ECO:0000256" key="3">
    <source>
        <dbReference type="ARBA" id="ARBA00022475"/>
    </source>
</evidence>
<keyword evidence="3" id="KW-1003">Cell membrane</keyword>
<dbReference type="Gene3D" id="1.10.3720.10">
    <property type="entry name" value="MetI-like"/>
    <property type="match status" value="1"/>
</dbReference>
<dbReference type="CDD" id="cd06261">
    <property type="entry name" value="TM_PBP2"/>
    <property type="match status" value="1"/>
</dbReference>
<comment type="caution">
    <text evidence="10">The sequence shown here is derived from an EMBL/GenBank/DDBJ whole genome shotgun (WGS) entry which is preliminary data.</text>
</comment>
<keyword evidence="2 8" id="KW-0813">Transport</keyword>